<dbReference type="AlphaFoldDB" id="A0A814XMT3"/>
<dbReference type="Proteomes" id="UP000663834">
    <property type="component" value="Unassembled WGS sequence"/>
</dbReference>
<name>A0A814XMT3_9BILA</name>
<evidence type="ECO:0000313" key="2">
    <source>
        <dbReference type="EMBL" id="CAF1905895.1"/>
    </source>
</evidence>
<dbReference type="OrthoDB" id="10254221at2759"/>
<dbReference type="Proteomes" id="UP000663824">
    <property type="component" value="Unassembled WGS sequence"/>
</dbReference>
<proteinExistence type="predicted"/>
<dbReference type="EMBL" id="CAJNOW010000039">
    <property type="protein sequence ID" value="CAF1216415.1"/>
    <property type="molecule type" value="Genomic_DNA"/>
</dbReference>
<dbReference type="SUPFAM" id="SSF51735">
    <property type="entry name" value="NAD(P)-binding Rossmann-fold domains"/>
    <property type="match status" value="1"/>
</dbReference>
<evidence type="ECO:0000313" key="3">
    <source>
        <dbReference type="Proteomes" id="UP000663834"/>
    </source>
</evidence>
<dbReference type="EMBL" id="CAJNRE010000028">
    <property type="protein sequence ID" value="CAF1905895.1"/>
    <property type="molecule type" value="Genomic_DNA"/>
</dbReference>
<evidence type="ECO:0000313" key="1">
    <source>
        <dbReference type="EMBL" id="CAF1216415.1"/>
    </source>
</evidence>
<organism evidence="1 3">
    <name type="scientific">Rotaria magnacalcarata</name>
    <dbReference type="NCBI Taxonomy" id="392030"/>
    <lineage>
        <taxon>Eukaryota</taxon>
        <taxon>Metazoa</taxon>
        <taxon>Spiralia</taxon>
        <taxon>Gnathifera</taxon>
        <taxon>Rotifera</taxon>
        <taxon>Eurotatoria</taxon>
        <taxon>Bdelloidea</taxon>
        <taxon>Philodinida</taxon>
        <taxon>Philodinidae</taxon>
        <taxon>Rotaria</taxon>
    </lineage>
</organism>
<protein>
    <submittedName>
        <fullName evidence="1">Uncharacterized protein</fullName>
    </submittedName>
</protein>
<comment type="caution">
    <text evidence="1">The sequence shown here is derived from an EMBL/GenBank/DDBJ whole genome shotgun (WGS) entry which is preliminary data.</text>
</comment>
<sequence>MAPATEHENTENNKVILGATGVTDLQIVKQVLERDYQITALLRNTKKLGYIETKRLELINVLLKRKSKLCENHYCFLDLSTANVVCFTLDILKNEQYTWQGIVIDMAMK</sequence>
<gene>
    <name evidence="1" type="ORF">KQP761_LOCUS590</name>
    <name evidence="2" type="ORF">MBJ925_LOCUS430</name>
</gene>
<dbReference type="Gene3D" id="3.40.50.720">
    <property type="entry name" value="NAD(P)-binding Rossmann-like Domain"/>
    <property type="match status" value="1"/>
</dbReference>
<reference evidence="1" key="1">
    <citation type="submission" date="2021-02" db="EMBL/GenBank/DDBJ databases">
        <authorList>
            <person name="Nowell W R."/>
        </authorList>
    </citation>
    <scope>NUCLEOTIDE SEQUENCE</scope>
</reference>
<dbReference type="InterPro" id="IPR036291">
    <property type="entry name" value="NAD(P)-bd_dom_sf"/>
</dbReference>
<accession>A0A814XMT3</accession>